<reference evidence="1 2" key="1">
    <citation type="journal article" date="2019" name="Plant Biotechnol. J.">
        <title>The red bayberry genome and genetic basis of sex determination.</title>
        <authorList>
            <person name="Jia H.M."/>
            <person name="Jia H.J."/>
            <person name="Cai Q.L."/>
            <person name="Wang Y."/>
            <person name="Zhao H.B."/>
            <person name="Yang W.F."/>
            <person name="Wang G.Y."/>
            <person name="Li Y.H."/>
            <person name="Zhan D.L."/>
            <person name="Shen Y.T."/>
            <person name="Niu Q.F."/>
            <person name="Chang L."/>
            <person name="Qiu J."/>
            <person name="Zhao L."/>
            <person name="Xie H.B."/>
            <person name="Fu W.Y."/>
            <person name="Jin J."/>
            <person name="Li X.W."/>
            <person name="Jiao Y."/>
            <person name="Zhou C.C."/>
            <person name="Tu T."/>
            <person name="Chai C.Y."/>
            <person name="Gao J.L."/>
            <person name="Fan L.J."/>
            <person name="van de Weg E."/>
            <person name="Wang J.Y."/>
            <person name="Gao Z.S."/>
        </authorList>
    </citation>
    <scope>NUCLEOTIDE SEQUENCE [LARGE SCALE GENOMIC DNA]</scope>
    <source>
        <tissue evidence="1">Leaves</tissue>
    </source>
</reference>
<evidence type="ECO:0000313" key="2">
    <source>
        <dbReference type="Proteomes" id="UP000516437"/>
    </source>
</evidence>
<protein>
    <submittedName>
        <fullName evidence="1">Uncharacterized protein</fullName>
    </submittedName>
</protein>
<gene>
    <name evidence="1" type="ORF">CJ030_MR0G007676</name>
</gene>
<dbReference type="EMBL" id="RXIC02000184">
    <property type="protein sequence ID" value="KAB1200291.1"/>
    <property type="molecule type" value="Genomic_DNA"/>
</dbReference>
<accession>A0A6A1UJ68</accession>
<name>A0A6A1UJ68_9ROSI</name>
<dbReference type="Proteomes" id="UP000516437">
    <property type="component" value="Unassembled WGS sequence"/>
</dbReference>
<organism evidence="1 2">
    <name type="scientific">Morella rubra</name>
    <name type="common">Chinese bayberry</name>
    <dbReference type="NCBI Taxonomy" id="262757"/>
    <lineage>
        <taxon>Eukaryota</taxon>
        <taxon>Viridiplantae</taxon>
        <taxon>Streptophyta</taxon>
        <taxon>Embryophyta</taxon>
        <taxon>Tracheophyta</taxon>
        <taxon>Spermatophyta</taxon>
        <taxon>Magnoliopsida</taxon>
        <taxon>eudicotyledons</taxon>
        <taxon>Gunneridae</taxon>
        <taxon>Pentapetalae</taxon>
        <taxon>rosids</taxon>
        <taxon>fabids</taxon>
        <taxon>Fagales</taxon>
        <taxon>Myricaceae</taxon>
        <taxon>Morella</taxon>
    </lineage>
</organism>
<evidence type="ECO:0000313" key="1">
    <source>
        <dbReference type="EMBL" id="KAB1200291.1"/>
    </source>
</evidence>
<comment type="caution">
    <text evidence="1">The sequence shown here is derived from an EMBL/GenBank/DDBJ whole genome shotgun (WGS) entry which is preliminary data.</text>
</comment>
<proteinExistence type="predicted"/>
<keyword evidence="2" id="KW-1185">Reference proteome</keyword>
<sequence length="152" mass="16742">MLCCAHVGCRLAVSLLGNRQPATHLVHFIRSLFPSLNSHRSVAQGEVTTFFCVSQLIKTKAAHHSFVGFHVSCRRGNLGDSWVSTKNQVNVTVGFIVLWLATMKRSSGLRLVSLFSGTTFEVYDCCSNARCNKQTIGLDSFSVVFIVAYVNI</sequence>
<dbReference type="AlphaFoldDB" id="A0A6A1UJ68"/>